<accession>A0A1Q3D0M5</accession>
<dbReference type="InParanoid" id="A0A1Q3D0M5"/>
<dbReference type="Proteomes" id="UP000187406">
    <property type="component" value="Unassembled WGS sequence"/>
</dbReference>
<evidence type="ECO:0000313" key="2">
    <source>
        <dbReference type="EMBL" id="GAV85985.1"/>
    </source>
</evidence>
<feature type="non-terminal residue" evidence="2">
    <location>
        <position position="1"/>
    </location>
</feature>
<proteinExistence type="predicted"/>
<dbReference type="AlphaFoldDB" id="A0A1Q3D0M5"/>
<gene>
    <name evidence="2" type="ORF">CFOL_v3_29419</name>
</gene>
<evidence type="ECO:0000259" key="1">
    <source>
        <dbReference type="Pfam" id="PF08268"/>
    </source>
</evidence>
<reference evidence="3" key="1">
    <citation type="submission" date="2016-04" db="EMBL/GenBank/DDBJ databases">
        <title>Cephalotus genome sequencing.</title>
        <authorList>
            <person name="Fukushima K."/>
            <person name="Hasebe M."/>
            <person name="Fang X."/>
        </authorList>
    </citation>
    <scope>NUCLEOTIDE SEQUENCE [LARGE SCALE GENOMIC DNA]</scope>
    <source>
        <strain evidence="3">cv. St1</strain>
    </source>
</reference>
<dbReference type="InterPro" id="IPR013187">
    <property type="entry name" value="F-box-assoc_dom_typ3"/>
</dbReference>
<dbReference type="Pfam" id="PF08268">
    <property type="entry name" value="FBA_3"/>
    <property type="match status" value="1"/>
</dbReference>
<evidence type="ECO:0000313" key="3">
    <source>
        <dbReference type="Proteomes" id="UP000187406"/>
    </source>
</evidence>
<protein>
    <recommendedName>
        <fullName evidence="1">F-box associated beta-propeller type 3 domain-containing protein</fullName>
    </recommendedName>
</protein>
<feature type="non-terminal residue" evidence="2">
    <location>
        <position position="141"/>
    </location>
</feature>
<name>A0A1Q3D0M5_CEPFO</name>
<keyword evidence="3" id="KW-1185">Reference proteome</keyword>
<organism evidence="2 3">
    <name type="scientific">Cephalotus follicularis</name>
    <name type="common">Albany pitcher plant</name>
    <dbReference type="NCBI Taxonomy" id="3775"/>
    <lineage>
        <taxon>Eukaryota</taxon>
        <taxon>Viridiplantae</taxon>
        <taxon>Streptophyta</taxon>
        <taxon>Embryophyta</taxon>
        <taxon>Tracheophyta</taxon>
        <taxon>Spermatophyta</taxon>
        <taxon>Magnoliopsida</taxon>
        <taxon>eudicotyledons</taxon>
        <taxon>Gunneridae</taxon>
        <taxon>Pentapetalae</taxon>
        <taxon>rosids</taxon>
        <taxon>fabids</taxon>
        <taxon>Oxalidales</taxon>
        <taxon>Cephalotaceae</taxon>
        <taxon>Cephalotus</taxon>
    </lineage>
</organism>
<comment type="caution">
    <text evidence="2">The sequence shown here is derived from an EMBL/GenBank/DDBJ whole genome shotgun (WGS) entry which is preliminary data.</text>
</comment>
<dbReference type="OrthoDB" id="1245528at2759"/>
<feature type="domain" description="F-box associated beta-propeller type 3" evidence="1">
    <location>
        <begin position="5"/>
        <end position="139"/>
    </location>
</feature>
<sequence length="141" mass="16112">VYLTAKGLVLEINSASKKYRIRNPFTRQILDLPDPQNHIYQISLVNIPDTGDFKVLSIFRDQKQNQDCEILTVGTDEQWRPLKLPGISNLGERRIVSISSHVIVYFHCIWLIADGSNLCIRVDSLDVESECFSSFTIPQSF</sequence>
<dbReference type="EMBL" id="BDDD01003762">
    <property type="protein sequence ID" value="GAV85985.1"/>
    <property type="molecule type" value="Genomic_DNA"/>
</dbReference>